<proteinExistence type="predicted"/>
<feature type="compositionally biased region" description="Polar residues" evidence="4">
    <location>
        <begin position="292"/>
        <end position="307"/>
    </location>
</feature>
<dbReference type="InterPro" id="IPR008974">
    <property type="entry name" value="TRAF-like"/>
</dbReference>
<feature type="compositionally biased region" description="Low complexity" evidence="4">
    <location>
        <begin position="482"/>
        <end position="509"/>
    </location>
</feature>
<feature type="region of interest" description="Disordered" evidence="4">
    <location>
        <begin position="658"/>
        <end position="729"/>
    </location>
</feature>
<dbReference type="SUPFAM" id="SSF57850">
    <property type="entry name" value="RING/U-box"/>
    <property type="match status" value="1"/>
</dbReference>
<evidence type="ECO:0000256" key="1">
    <source>
        <dbReference type="ARBA" id="ARBA00022723"/>
    </source>
</evidence>
<dbReference type="GO" id="GO:0008270">
    <property type="term" value="F:zinc ion binding"/>
    <property type="evidence" value="ECO:0007669"/>
    <property type="project" value="UniProtKB-KW"/>
</dbReference>
<name>A0A5J4VXR8_9EUKA</name>
<dbReference type="Gene3D" id="2.60.210.10">
    <property type="entry name" value="Apoptosis, Tumor Necrosis Factor Receptor Associated Protein 2, Chain A"/>
    <property type="match status" value="1"/>
</dbReference>
<reference evidence="7 8" key="1">
    <citation type="submission" date="2019-03" db="EMBL/GenBank/DDBJ databases">
        <title>Single cell metagenomics reveals metabolic interactions within the superorganism composed of flagellate Streblomastix strix and complex community of Bacteroidetes bacteria on its surface.</title>
        <authorList>
            <person name="Treitli S.C."/>
            <person name="Kolisko M."/>
            <person name="Husnik F."/>
            <person name="Keeling P."/>
            <person name="Hampl V."/>
        </authorList>
    </citation>
    <scope>NUCLEOTIDE SEQUENCE [LARGE SCALE GENOMIC DNA]</scope>
    <source>
        <strain evidence="7">ST1C</strain>
    </source>
</reference>
<dbReference type="CDD" id="cd19756">
    <property type="entry name" value="Bbox2"/>
    <property type="match status" value="1"/>
</dbReference>
<dbReference type="GO" id="GO:0006513">
    <property type="term" value="P:protein monoubiquitination"/>
    <property type="evidence" value="ECO:0007669"/>
    <property type="project" value="TreeGrafter"/>
</dbReference>
<dbReference type="GO" id="GO:0070842">
    <property type="term" value="P:aggresome assembly"/>
    <property type="evidence" value="ECO:0007669"/>
    <property type="project" value="TreeGrafter"/>
</dbReference>
<dbReference type="Pfam" id="PF00643">
    <property type="entry name" value="zf-B_box"/>
    <property type="match status" value="1"/>
</dbReference>
<dbReference type="Gene3D" id="3.30.160.60">
    <property type="entry name" value="Classic Zinc Finger"/>
    <property type="match status" value="1"/>
</dbReference>
<feature type="compositionally biased region" description="Low complexity" evidence="4">
    <location>
        <begin position="280"/>
        <end position="291"/>
    </location>
</feature>
<dbReference type="EMBL" id="SNRW01004394">
    <property type="protein sequence ID" value="KAA6387395.1"/>
    <property type="molecule type" value="Genomic_DNA"/>
</dbReference>
<feature type="compositionally biased region" description="Low complexity" evidence="4">
    <location>
        <begin position="699"/>
        <end position="716"/>
    </location>
</feature>
<dbReference type="GO" id="GO:0005164">
    <property type="term" value="F:tumor necrosis factor receptor binding"/>
    <property type="evidence" value="ECO:0007669"/>
    <property type="project" value="TreeGrafter"/>
</dbReference>
<dbReference type="GO" id="GO:0051865">
    <property type="term" value="P:protein autoubiquitination"/>
    <property type="evidence" value="ECO:0007669"/>
    <property type="project" value="TreeGrafter"/>
</dbReference>
<dbReference type="SUPFAM" id="SSF57845">
    <property type="entry name" value="B-box zinc-binding domain"/>
    <property type="match status" value="1"/>
</dbReference>
<keyword evidence="1" id="KW-0479">Metal-binding</keyword>
<dbReference type="PANTHER" id="PTHR36754">
    <property type="entry name" value="E3 UBIQUITIN-PROTEIN LIGASE TRIM37"/>
    <property type="match status" value="1"/>
</dbReference>
<dbReference type="GO" id="GO:0061630">
    <property type="term" value="F:ubiquitin protein ligase activity"/>
    <property type="evidence" value="ECO:0007669"/>
    <property type="project" value="TreeGrafter"/>
</dbReference>
<feature type="compositionally biased region" description="Low complexity" evidence="4">
    <location>
        <begin position="658"/>
        <end position="671"/>
    </location>
</feature>
<dbReference type="SUPFAM" id="SSF49599">
    <property type="entry name" value="TRAF domain-like"/>
    <property type="match status" value="1"/>
</dbReference>
<accession>A0A5J4VXR8</accession>
<evidence type="ECO:0000256" key="2">
    <source>
        <dbReference type="PROSITE-ProRule" id="PRU00024"/>
    </source>
</evidence>
<feature type="region of interest" description="Disordered" evidence="4">
    <location>
        <begin position="280"/>
        <end position="307"/>
    </location>
</feature>
<dbReference type="InterPro" id="IPR001841">
    <property type="entry name" value="Znf_RING"/>
</dbReference>
<dbReference type="Pfam" id="PF13639">
    <property type="entry name" value="zf-RING_2"/>
    <property type="match status" value="1"/>
</dbReference>
<dbReference type="Proteomes" id="UP000324800">
    <property type="component" value="Unassembled WGS sequence"/>
</dbReference>
<dbReference type="PROSITE" id="PS50119">
    <property type="entry name" value="ZF_BBOX"/>
    <property type="match status" value="1"/>
</dbReference>
<evidence type="ECO:0000256" key="3">
    <source>
        <dbReference type="SAM" id="Coils"/>
    </source>
</evidence>
<evidence type="ECO:0000313" key="8">
    <source>
        <dbReference type="Proteomes" id="UP000324800"/>
    </source>
</evidence>
<keyword evidence="2" id="KW-0863">Zinc-finger</keyword>
<keyword evidence="3" id="KW-0175">Coiled coil</keyword>
<dbReference type="PROSITE" id="PS50089">
    <property type="entry name" value="ZF_RING_2"/>
    <property type="match status" value="1"/>
</dbReference>
<feature type="domain" description="B box-type" evidence="6">
    <location>
        <begin position="77"/>
        <end position="120"/>
    </location>
</feature>
<dbReference type="GO" id="GO:0005778">
    <property type="term" value="C:peroxisomal membrane"/>
    <property type="evidence" value="ECO:0007669"/>
    <property type="project" value="TreeGrafter"/>
</dbReference>
<dbReference type="AlphaFoldDB" id="A0A5J4VXR8"/>
<dbReference type="InterPro" id="IPR000315">
    <property type="entry name" value="Znf_B-box"/>
</dbReference>
<dbReference type="OrthoDB" id="192247at2759"/>
<dbReference type="GO" id="GO:0031625">
    <property type="term" value="F:ubiquitin protein ligase binding"/>
    <property type="evidence" value="ECO:0007669"/>
    <property type="project" value="TreeGrafter"/>
</dbReference>
<comment type="caution">
    <text evidence="7">The sequence shown here is derived from an EMBL/GenBank/DDBJ whole genome shotgun (WGS) entry which is preliminary data.</text>
</comment>
<evidence type="ECO:0000313" key="7">
    <source>
        <dbReference type="EMBL" id="KAA6387395.1"/>
    </source>
</evidence>
<dbReference type="GO" id="GO:0016235">
    <property type="term" value="C:aggresome"/>
    <property type="evidence" value="ECO:0007669"/>
    <property type="project" value="TreeGrafter"/>
</dbReference>
<dbReference type="Gene3D" id="3.30.40.10">
    <property type="entry name" value="Zinc/RING finger domain, C3HC4 (zinc finger)"/>
    <property type="match status" value="1"/>
</dbReference>
<sequence length="729" mass="81892">MAGLFTCPICLQEAQKPCLSPCCTQVFCMRCAAQWLADVPQCPYCRRTLRYNDLIPINRLSSFINDKISSLLTEKEKQELKCQQHPSKTKDYYCRSCRILICPDCAIISPDHKGHDVCSASEAAEQCKLDLMNTVDNISYRSEELKELKQKLCMKSSERLRIQQIEFSLISTMVQSLQKEMDKEIEKVKDSEKQNQGEIEKFETELIKVQSDIREALIKTQGLDLVQKRESLYQQGKKVVSLSRLFERSVLEQLRIGSGANNQQQIFSLSLDNKLNSSSLSSSSSSSTSQLQPINHPSQLSSSTTKQIQTLSTSALPTIGNIPNQQQLSSNSSFALRHVLDYDNPIVPPFTFFEFTLQNVFSCAVSGKFVFSPHYSQVPLPHKWRLKVFPNGNDEANKQTNLLSTTRSKQQWMSIFLHLTDTFQLSQFNFITNIDRPDENDSQNSVPPLFYFTQPFYYEWKIGILPSDRWTDAPLRPCTAVSSQQQQQQQQQQSTQSSQSMKGSVSQTSPLVSTSPIIQQQQPNKPMLQAPYSSSVFYEEGVYFKGGISCFEKKKSYGFANYITHEELSNGNFIKKQENDGISGIGAFIGSDTLEFSKDKSKTYSYTPSSNSSSTSNAVQSSSSESIRFIVGVRCPSYHQLSDEWQALHLIRSSPFSAITSSSSTTSTTNSNFPLTAQSPISAKSPQTTQQDQLKKQNHSNSVSPKNVNSNNQQSNDGGIKTTTKPNAK</sequence>
<keyword evidence="2" id="KW-0862">Zinc</keyword>
<feature type="region of interest" description="Disordered" evidence="4">
    <location>
        <begin position="477"/>
        <end position="525"/>
    </location>
</feature>
<dbReference type="InterPro" id="IPR053003">
    <property type="entry name" value="TRIM_RBCC_E3_ubiq-ligases"/>
</dbReference>
<feature type="compositionally biased region" description="Polar residues" evidence="4">
    <location>
        <begin position="510"/>
        <end position="524"/>
    </location>
</feature>
<gene>
    <name evidence="7" type="ORF">EZS28_017078</name>
</gene>
<feature type="domain" description="RING-type" evidence="5">
    <location>
        <begin position="7"/>
        <end position="46"/>
    </location>
</feature>
<organism evidence="7 8">
    <name type="scientific">Streblomastix strix</name>
    <dbReference type="NCBI Taxonomy" id="222440"/>
    <lineage>
        <taxon>Eukaryota</taxon>
        <taxon>Metamonada</taxon>
        <taxon>Preaxostyla</taxon>
        <taxon>Oxymonadida</taxon>
        <taxon>Streblomastigidae</taxon>
        <taxon>Streblomastix</taxon>
    </lineage>
</organism>
<evidence type="ECO:0000259" key="5">
    <source>
        <dbReference type="PROSITE" id="PS50089"/>
    </source>
</evidence>
<dbReference type="InterPro" id="IPR013083">
    <property type="entry name" value="Znf_RING/FYVE/PHD"/>
</dbReference>
<evidence type="ECO:0000259" key="6">
    <source>
        <dbReference type="PROSITE" id="PS50119"/>
    </source>
</evidence>
<dbReference type="PANTHER" id="PTHR36754:SF2">
    <property type="entry name" value="E3 UBIQUITIN-PROTEIN LIGASE TRIM37"/>
    <property type="match status" value="1"/>
</dbReference>
<feature type="compositionally biased region" description="Polar residues" evidence="4">
    <location>
        <begin position="672"/>
        <end position="692"/>
    </location>
</feature>
<protein>
    <submittedName>
        <fullName evidence="7">Uncharacterized protein</fullName>
    </submittedName>
</protein>
<feature type="coiled-coil region" evidence="3">
    <location>
        <begin position="174"/>
        <end position="219"/>
    </location>
</feature>
<evidence type="ECO:0000256" key="4">
    <source>
        <dbReference type="SAM" id="MobiDB-lite"/>
    </source>
</evidence>